<name>A0A179H650_PURLI</name>
<proteinExistence type="inferred from homology"/>
<comment type="similarity">
    <text evidence="1 7">Belongs to the peptidase A1 family.</text>
</comment>
<dbReference type="AlphaFoldDB" id="A0A179H650"/>
<feature type="active site" evidence="6">
    <location>
        <position position="84"/>
    </location>
</feature>
<feature type="domain" description="Peptidase A1" evidence="9">
    <location>
        <begin position="66"/>
        <end position="415"/>
    </location>
</feature>
<evidence type="ECO:0000259" key="9">
    <source>
        <dbReference type="PROSITE" id="PS51767"/>
    </source>
</evidence>
<dbReference type="PROSITE" id="PS00141">
    <property type="entry name" value="ASP_PROTEASE"/>
    <property type="match status" value="2"/>
</dbReference>
<dbReference type="PROSITE" id="PS51767">
    <property type="entry name" value="PEPTIDASE_A1"/>
    <property type="match status" value="1"/>
</dbReference>
<dbReference type="PANTHER" id="PTHR47966:SF65">
    <property type="entry name" value="ASPARTIC-TYPE ENDOPEPTIDASE"/>
    <property type="match status" value="1"/>
</dbReference>
<feature type="active site" evidence="6">
    <location>
        <position position="281"/>
    </location>
</feature>
<gene>
    <name evidence="10" type="ORF">VFPBJ_03786</name>
</gene>
<dbReference type="PRINTS" id="PR00792">
    <property type="entry name" value="PEPSIN"/>
</dbReference>
<keyword evidence="4 7" id="KW-0064">Aspartyl protease</keyword>
<evidence type="ECO:0000313" key="11">
    <source>
        <dbReference type="Proteomes" id="UP000078240"/>
    </source>
</evidence>
<evidence type="ECO:0000256" key="7">
    <source>
        <dbReference type="RuleBase" id="RU000454"/>
    </source>
</evidence>
<dbReference type="EMBL" id="LSBH01000002">
    <property type="protein sequence ID" value="OAQ85013.1"/>
    <property type="molecule type" value="Genomic_DNA"/>
</dbReference>
<accession>A0A179H650</accession>
<dbReference type="Gene3D" id="2.40.70.10">
    <property type="entry name" value="Acid Proteases"/>
    <property type="match status" value="2"/>
</dbReference>
<evidence type="ECO:0000256" key="1">
    <source>
        <dbReference type="ARBA" id="ARBA00007447"/>
    </source>
</evidence>
<dbReference type="Proteomes" id="UP000078240">
    <property type="component" value="Unassembled WGS sequence"/>
</dbReference>
<comment type="caution">
    <text evidence="10">The sequence shown here is derived from an EMBL/GenBank/DDBJ whole genome shotgun (WGS) entry which is preliminary data.</text>
</comment>
<organism evidence="10 11">
    <name type="scientific">Purpureocillium lilacinum</name>
    <name type="common">Paecilomyces lilacinus</name>
    <dbReference type="NCBI Taxonomy" id="33203"/>
    <lineage>
        <taxon>Eukaryota</taxon>
        <taxon>Fungi</taxon>
        <taxon>Dikarya</taxon>
        <taxon>Ascomycota</taxon>
        <taxon>Pezizomycotina</taxon>
        <taxon>Sordariomycetes</taxon>
        <taxon>Hypocreomycetidae</taxon>
        <taxon>Hypocreales</taxon>
        <taxon>Ophiocordycipitaceae</taxon>
        <taxon>Purpureocillium</taxon>
    </lineage>
</organism>
<dbReference type="InterPro" id="IPR021109">
    <property type="entry name" value="Peptidase_aspartic_dom_sf"/>
</dbReference>
<dbReference type="PANTHER" id="PTHR47966">
    <property type="entry name" value="BETA-SITE APP-CLEAVING ENZYME, ISOFORM A-RELATED"/>
    <property type="match status" value="1"/>
</dbReference>
<evidence type="ECO:0000256" key="8">
    <source>
        <dbReference type="SAM" id="SignalP"/>
    </source>
</evidence>
<dbReference type="Pfam" id="PF00026">
    <property type="entry name" value="Asp"/>
    <property type="match status" value="1"/>
</dbReference>
<feature type="signal peptide" evidence="8">
    <location>
        <begin position="1"/>
        <end position="25"/>
    </location>
</feature>
<reference evidence="10 11" key="1">
    <citation type="submission" date="2016-01" db="EMBL/GenBank/DDBJ databases">
        <title>Biosynthesis of antibiotic leucinostatins and their inhibition on Phytophthora in bio-control Purpureocillium lilacinum.</title>
        <authorList>
            <person name="Wang G."/>
            <person name="Liu Z."/>
            <person name="Lin R."/>
            <person name="Li E."/>
            <person name="Mao Z."/>
            <person name="Ling J."/>
            <person name="Yin W."/>
            <person name="Xie B."/>
        </authorList>
    </citation>
    <scope>NUCLEOTIDE SEQUENCE [LARGE SCALE GENOMIC DNA]</scope>
    <source>
        <strain evidence="10">PLBJ-1</strain>
    </source>
</reference>
<sequence>MPPPSANAFALLGLAVAAVFSTVSAGTVSVPFVRRAHEIPPPSLSRRGDGSSIGLEALNNITGGGYYADFSVGTPPQKLSFLLDTGSSDTWVNSVAADLCTDKDRQQQQQLWCQTQFNPNASSTFKTVDKGAFNITYLDRRNIQGDYVNDTLTIHGKQIKNQQLGLALRSIRPTGIMGLGYSANVASNKTYPTVVDNMVAQGVIDTAVFSLYLNDADAKSGTILFGGVDSQKYYGTLATLPLTNGLVYNASEPTPYYAVALRGLSVDGVKLQDLQGVAILDSGSSLTLLPKGPVKDIYDKFGVISIDQIPVPLVDCAYRGEKGKGVRFSFKFDNKTIRVPVDEMVLDYFPEDAQRILKGDALKALFGSWKSVCVFGIASAYDYGVKSDNWALLGDPFLRSAYVVYDMANRQVGLAQANVNNDKSNVVEIKKGAKSLPDVAGVAEPSAAGQLSPRHGVATAGLLVAVAAILSTL</sequence>
<keyword evidence="5 7" id="KW-0378">Hydrolase</keyword>
<dbReference type="InterPro" id="IPR033876">
    <property type="entry name" value="SAP-like"/>
</dbReference>
<evidence type="ECO:0000256" key="2">
    <source>
        <dbReference type="ARBA" id="ARBA00022670"/>
    </source>
</evidence>
<dbReference type="InterPro" id="IPR001969">
    <property type="entry name" value="Aspartic_peptidase_AS"/>
</dbReference>
<evidence type="ECO:0000313" key="10">
    <source>
        <dbReference type="EMBL" id="OAQ85013.1"/>
    </source>
</evidence>
<evidence type="ECO:0000256" key="4">
    <source>
        <dbReference type="ARBA" id="ARBA00022750"/>
    </source>
</evidence>
<dbReference type="CDD" id="cd05474">
    <property type="entry name" value="SAP_like"/>
    <property type="match status" value="1"/>
</dbReference>
<protein>
    <submittedName>
        <fullName evidence="10">Peptidase aspartic, active site protein</fullName>
    </submittedName>
</protein>
<evidence type="ECO:0000256" key="3">
    <source>
        <dbReference type="ARBA" id="ARBA00022729"/>
    </source>
</evidence>
<dbReference type="InterPro" id="IPR033121">
    <property type="entry name" value="PEPTIDASE_A1"/>
</dbReference>
<keyword evidence="3 8" id="KW-0732">Signal</keyword>
<dbReference type="InterPro" id="IPR001461">
    <property type="entry name" value="Aspartic_peptidase_A1"/>
</dbReference>
<dbReference type="GO" id="GO:0006508">
    <property type="term" value="P:proteolysis"/>
    <property type="evidence" value="ECO:0007669"/>
    <property type="project" value="UniProtKB-KW"/>
</dbReference>
<evidence type="ECO:0000256" key="6">
    <source>
        <dbReference type="PIRSR" id="PIRSR601461-1"/>
    </source>
</evidence>
<evidence type="ECO:0000256" key="5">
    <source>
        <dbReference type="ARBA" id="ARBA00022801"/>
    </source>
</evidence>
<dbReference type="GO" id="GO:0004190">
    <property type="term" value="F:aspartic-type endopeptidase activity"/>
    <property type="evidence" value="ECO:0007669"/>
    <property type="project" value="UniProtKB-KW"/>
</dbReference>
<dbReference type="SUPFAM" id="SSF50630">
    <property type="entry name" value="Acid proteases"/>
    <property type="match status" value="1"/>
</dbReference>
<keyword evidence="2 7" id="KW-0645">Protease</keyword>
<feature type="chain" id="PRO_5008103310" evidence="8">
    <location>
        <begin position="26"/>
        <end position="473"/>
    </location>
</feature>